<keyword evidence="2" id="KW-1133">Transmembrane helix</keyword>
<evidence type="ECO:0000313" key="4">
    <source>
        <dbReference type="Proteomes" id="UP000001876"/>
    </source>
</evidence>
<protein>
    <submittedName>
        <fullName evidence="3">Predicted protein</fullName>
    </submittedName>
</protein>
<feature type="compositionally biased region" description="Basic residues" evidence="1">
    <location>
        <begin position="846"/>
        <end position="860"/>
    </location>
</feature>
<dbReference type="AlphaFoldDB" id="C1N9L8"/>
<sequence length="1252" mass="137792">MSADPPPPEKPAAPKKIPLSNAPAAPTETEVAKTPAPPPASSSGAKNPILHQSNKSPPGTKTPRTPHTPAPGSSAMPQPRPPHPRPDGPMTLTELAVPLRSRIWDLTDGRLVNGEWTRYDWKPNGDLKILEPFGGTVAEFETAMRTELDLPEREAPGVQFIKMIAEHEKYRDAHSNATRSAPVVGLFGGSLTGVTAQMWEVQDTEGRTRREFSDGRDAEAYVRKNVEIKVTKMTNKIKAAAAFTSAISEDQPGGKELRDAAKAAVSAAAKEEAAAAASSASGSSSGLKSNVVTHKVWTKYCAFDSEAAIAVAAARHTLTAEQLPALDKRLEDLVRGKTNGELKPRKKRLRSQVQDAVQVFAQVIEDEDGICVCDFMNALTLTPIRSTPKDYDDWSVDAKLEWKRKAYFETKNLNFKLLKDEPVVMLGTALQIMRPLRPRVIVVVDRRTMENTLRNLREDAANGGKGLRHLYPAMGWVIVPNGTDIAKAKASFMIALARVLHRHSIGVVCSGGQGVLNQMHLSALWDVPMMVLHGSGRMSDIWMKMWPKRLVQGFDADNVQDLLQACGGYQIDMQSAHQVREILKKGSIMLHKIYESSNAFERLFRIELSGDQLIETALRRLSSYGRTIKVYAKYKKPLAAMALYVGLAATFASVFVSNIEVFGSDSNQQYSKTTFTWIAVIAPAILVILNSIENFVNLNSMLVIAERAKAKVESMLHIYRLRALQFSDNFIDDERDRRAELTRLQRAIKRGGKLKPKDRSPRTRVRAGGMETDSDDSDGGGEEDGQESGDIITSRQAKLAQFLERINKDFSESGAVLLELSKLAARGTGPSTRHQNMEGKGVLQSLKHRRRVPSKSRAQRQTRPVVPDPDVADDSDDDLNPNMMSPLSMLDSMTGPMVRNLHQAQADALRASGLRDFRGGEYGGDVVSVPGARFSRDAQTVLDVDGRRVDVPGVGIRTEGGGGVTVPDTRARLPSSGEITDAAMDAGPMTDEDRRSMEFLLRRAGVDPANIPGLPRFDGRQIGAEGGEYGLVPPVNYDLLTPRSFETPGMELALPGYDLGFGGTERDRPRRESASQPRAEDAELGAEAARAREGGGGEGGRGWEDVRAVLPAAEKADVRAGLYTGPHTTASAMWTPFLEDFFTRRRLSAPRVPRFQSRHTSKPFNSASNAFQQLHPYLSQEAAAAREELKEFEESAWQASTREYVRFRLSLKLAEFRRMHAVLFRQSLLMQLIMYLLRCVLYTGPHTTALAW</sequence>
<feature type="compositionally biased region" description="Basic and acidic residues" evidence="1">
    <location>
        <begin position="1089"/>
        <end position="1102"/>
    </location>
</feature>
<feature type="region of interest" description="Disordered" evidence="1">
    <location>
        <begin position="1"/>
        <end position="91"/>
    </location>
</feature>
<feature type="compositionally biased region" description="Acidic residues" evidence="1">
    <location>
        <begin position="772"/>
        <end position="787"/>
    </location>
</feature>
<evidence type="ECO:0000256" key="2">
    <source>
        <dbReference type="SAM" id="Phobius"/>
    </source>
</evidence>
<keyword evidence="4" id="KW-1185">Reference proteome</keyword>
<dbReference type="KEGG" id="mpp:MICPUCDRAFT_54533"/>
<dbReference type="Proteomes" id="UP000001876">
    <property type="component" value="Unassembled WGS sequence"/>
</dbReference>
<accession>C1N9L8</accession>
<organism evidence="4">
    <name type="scientific">Micromonas pusilla (strain CCMP1545)</name>
    <name type="common">Picoplanktonic green alga</name>
    <dbReference type="NCBI Taxonomy" id="564608"/>
    <lineage>
        <taxon>Eukaryota</taxon>
        <taxon>Viridiplantae</taxon>
        <taxon>Chlorophyta</taxon>
        <taxon>Mamiellophyceae</taxon>
        <taxon>Mamiellales</taxon>
        <taxon>Mamiellaceae</taxon>
        <taxon>Micromonas</taxon>
    </lineage>
</organism>
<feature type="region of interest" description="Disordered" evidence="1">
    <location>
        <begin position="827"/>
        <end position="881"/>
    </location>
</feature>
<feature type="transmembrane region" description="Helical" evidence="2">
    <location>
        <begin position="638"/>
        <end position="662"/>
    </location>
</feature>
<dbReference type="RefSeq" id="XP_003064633.1">
    <property type="nucleotide sequence ID" value="XM_003064587.1"/>
</dbReference>
<feature type="compositionally biased region" description="Pro residues" evidence="1">
    <location>
        <begin position="1"/>
        <end position="11"/>
    </location>
</feature>
<feature type="region of interest" description="Disordered" evidence="1">
    <location>
        <begin position="750"/>
        <end position="790"/>
    </location>
</feature>
<dbReference type="GeneID" id="9690311"/>
<feature type="compositionally biased region" description="Polar residues" evidence="1">
    <location>
        <begin position="50"/>
        <end position="65"/>
    </location>
</feature>
<proteinExistence type="predicted"/>
<gene>
    <name evidence="3" type="ORF">MICPUCDRAFT_54533</name>
</gene>
<evidence type="ECO:0000256" key="1">
    <source>
        <dbReference type="SAM" id="MobiDB-lite"/>
    </source>
</evidence>
<feature type="transmembrane region" description="Helical" evidence="2">
    <location>
        <begin position="674"/>
        <end position="692"/>
    </location>
</feature>
<name>C1N9L8_MICPC</name>
<feature type="compositionally biased region" description="Acidic residues" evidence="1">
    <location>
        <begin position="870"/>
        <end position="879"/>
    </location>
</feature>
<feature type="region of interest" description="Disordered" evidence="1">
    <location>
        <begin position="1060"/>
        <end position="1102"/>
    </location>
</feature>
<feature type="compositionally biased region" description="Basic and acidic residues" evidence="1">
    <location>
        <begin position="1064"/>
        <end position="1081"/>
    </location>
</feature>
<evidence type="ECO:0000313" key="3">
    <source>
        <dbReference type="EMBL" id="EEH50967.1"/>
    </source>
</evidence>
<reference evidence="3 4" key="1">
    <citation type="journal article" date="2009" name="Science">
        <title>Green evolution and dynamic adaptations revealed by genomes of the marine picoeukaryotes Micromonas.</title>
        <authorList>
            <person name="Worden A.Z."/>
            <person name="Lee J.H."/>
            <person name="Mock T."/>
            <person name="Rouze P."/>
            <person name="Simmons M.P."/>
            <person name="Aerts A.L."/>
            <person name="Allen A.E."/>
            <person name="Cuvelier M.L."/>
            <person name="Derelle E."/>
            <person name="Everett M.V."/>
            <person name="Foulon E."/>
            <person name="Grimwood J."/>
            <person name="Gundlach H."/>
            <person name="Henrissat B."/>
            <person name="Napoli C."/>
            <person name="McDonald S.M."/>
            <person name="Parker M.S."/>
            <person name="Rombauts S."/>
            <person name="Salamov A."/>
            <person name="Von Dassow P."/>
            <person name="Badger J.H."/>
            <person name="Coutinho P.M."/>
            <person name="Demir E."/>
            <person name="Dubchak I."/>
            <person name="Gentemann C."/>
            <person name="Eikrem W."/>
            <person name="Gready J.E."/>
            <person name="John U."/>
            <person name="Lanier W."/>
            <person name="Lindquist E.A."/>
            <person name="Lucas S."/>
            <person name="Mayer K.F."/>
            <person name="Moreau H."/>
            <person name="Not F."/>
            <person name="Otillar R."/>
            <person name="Panaud O."/>
            <person name="Pangilinan J."/>
            <person name="Paulsen I."/>
            <person name="Piegu B."/>
            <person name="Poliakov A."/>
            <person name="Robbens S."/>
            <person name="Schmutz J."/>
            <person name="Toulza E."/>
            <person name="Wyss T."/>
            <person name="Zelensky A."/>
            <person name="Zhou K."/>
            <person name="Armbrust E.V."/>
            <person name="Bhattacharya D."/>
            <person name="Goodenough U.W."/>
            <person name="Van de Peer Y."/>
            <person name="Grigoriev I.V."/>
        </authorList>
    </citation>
    <scope>NUCLEOTIDE SEQUENCE [LARGE SCALE GENOMIC DNA]</scope>
    <source>
        <strain evidence="3 4">CCMP1545</strain>
    </source>
</reference>
<dbReference type="OrthoDB" id="502528at2759"/>
<keyword evidence="2" id="KW-0472">Membrane</keyword>
<dbReference type="EMBL" id="GG663752">
    <property type="protein sequence ID" value="EEH50967.1"/>
    <property type="molecule type" value="Genomic_DNA"/>
</dbReference>
<keyword evidence="2" id="KW-0812">Transmembrane</keyword>